<accession>A0A024S873</accession>
<dbReference type="Proteomes" id="UP000024376">
    <property type="component" value="Unassembled WGS sequence"/>
</dbReference>
<dbReference type="EMBL" id="KI911151">
    <property type="protein sequence ID" value="ETS00696.1"/>
    <property type="molecule type" value="Genomic_DNA"/>
</dbReference>
<dbReference type="HOGENOM" id="CLU_1740767_0_0_1"/>
<dbReference type="KEGG" id="trr:M419DRAFT_82769"/>
<organism evidence="2 3">
    <name type="scientific">Hypocrea jecorina (strain ATCC 56765 / BCRC 32924 / NRRL 11460 / Rut C-30)</name>
    <name type="common">Trichoderma reesei</name>
    <dbReference type="NCBI Taxonomy" id="1344414"/>
    <lineage>
        <taxon>Eukaryota</taxon>
        <taxon>Fungi</taxon>
        <taxon>Dikarya</taxon>
        <taxon>Ascomycota</taxon>
        <taxon>Pezizomycotina</taxon>
        <taxon>Sordariomycetes</taxon>
        <taxon>Hypocreomycetidae</taxon>
        <taxon>Hypocreales</taxon>
        <taxon>Hypocreaceae</taxon>
        <taxon>Trichoderma</taxon>
    </lineage>
</organism>
<feature type="compositionally biased region" description="Polar residues" evidence="1">
    <location>
        <begin position="10"/>
        <end position="20"/>
    </location>
</feature>
<evidence type="ECO:0000313" key="2">
    <source>
        <dbReference type="EMBL" id="ETS00696.1"/>
    </source>
</evidence>
<feature type="region of interest" description="Disordered" evidence="1">
    <location>
        <begin position="1"/>
        <end position="26"/>
    </location>
</feature>
<evidence type="ECO:0000313" key="3">
    <source>
        <dbReference type="Proteomes" id="UP000024376"/>
    </source>
</evidence>
<evidence type="ECO:0000256" key="1">
    <source>
        <dbReference type="SAM" id="MobiDB-lite"/>
    </source>
</evidence>
<reference evidence="3" key="1">
    <citation type="journal article" date="2013" name="Ind. Biotechnol.">
        <title>Comparative genomics analysis of Trichoderma reesei strains.</title>
        <authorList>
            <person name="Koike H."/>
            <person name="Aerts A."/>
            <person name="LaButti K."/>
            <person name="Grigoriev I.V."/>
            <person name="Baker S.E."/>
        </authorList>
    </citation>
    <scope>NUCLEOTIDE SEQUENCE [LARGE SCALE GENOMIC DNA]</scope>
    <source>
        <strain evidence="3">ATCC 56765 / BCRC 32924 / NRRL 11460 / Rut C-30</strain>
    </source>
</reference>
<gene>
    <name evidence="2" type="ORF">M419DRAFT_82769</name>
</gene>
<dbReference type="AlphaFoldDB" id="A0A024S873"/>
<protein>
    <submittedName>
        <fullName evidence="2">Uncharacterized protein</fullName>
    </submittedName>
</protein>
<proteinExistence type="predicted"/>
<sequence length="150" mass="16559">MVDLSRSRRATTTNGNSGPDSTRKDVESVAQVVVRVARGTNRRNWTIQTRETKAAFVCLSIASGGASFEQEWDSHARASSPGETPSPIDDVIPRFSSAKTFNMEAKKERHSPHLPINQTRAFPPWAQSPIITTFSKRIQTPKSLAQSKAH</sequence>
<feature type="region of interest" description="Disordered" evidence="1">
    <location>
        <begin position="69"/>
        <end position="91"/>
    </location>
</feature>
<name>A0A024S873_HYPJR</name>